<proteinExistence type="predicted"/>
<evidence type="ECO:0000313" key="2">
    <source>
        <dbReference type="Proteomes" id="UP000075714"/>
    </source>
</evidence>
<dbReference type="AlphaFoldDB" id="A0A150GWT5"/>
<accession>A0A150GWT5</accession>
<dbReference type="Proteomes" id="UP000075714">
    <property type="component" value="Unassembled WGS sequence"/>
</dbReference>
<dbReference type="EMBL" id="LSYV01000006">
    <property type="protein sequence ID" value="KXZ54138.1"/>
    <property type="molecule type" value="Genomic_DNA"/>
</dbReference>
<reference evidence="2" key="1">
    <citation type="journal article" date="2016" name="Nat. Commun.">
        <title>The Gonium pectorale genome demonstrates co-option of cell cycle regulation during the evolution of multicellularity.</title>
        <authorList>
            <person name="Hanschen E.R."/>
            <person name="Marriage T.N."/>
            <person name="Ferris P.J."/>
            <person name="Hamaji T."/>
            <person name="Toyoda A."/>
            <person name="Fujiyama A."/>
            <person name="Neme R."/>
            <person name="Noguchi H."/>
            <person name="Minakuchi Y."/>
            <person name="Suzuki M."/>
            <person name="Kawai-Toyooka H."/>
            <person name="Smith D.R."/>
            <person name="Sparks H."/>
            <person name="Anderson J."/>
            <person name="Bakaric R."/>
            <person name="Luria V."/>
            <person name="Karger A."/>
            <person name="Kirschner M.W."/>
            <person name="Durand P.M."/>
            <person name="Michod R.E."/>
            <person name="Nozaki H."/>
            <person name="Olson B.J."/>
        </authorList>
    </citation>
    <scope>NUCLEOTIDE SEQUENCE [LARGE SCALE GENOMIC DNA]</scope>
    <source>
        <strain evidence="2">NIES-2863</strain>
    </source>
</reference>
<keyword evidence="2" id="KW-1185">Reference proteome</keyword>
<protein>
    <submittedName>
        <fullName evidence="1">Uncharacterized protein</fullName>
    </submittedName>
</protein>
<comment type="caution">
    <text evidence="1">The sequence shown here is derived from an EMBL/GenBank/DDBJ whole genome shotgun (WGS) entry which is preliminary data.</text>
</comment>
<sequence>MSHVWCFEQIETSVKVPERYALTPVGALSLAAKDHNDKQTVADTVSPQFLGEADLITRISAKHFNYEGYPVSYAAENLSSGLNSAFDIVSAWMW</sequence>
<dbReference type="Gene3D" id="3.40.33.10">
    <property type="entry name" value="CAP"/>
    <property type="match status" value="1"/>
</dbReference>
<dbReference type="InterPro" id="IPR035940">
    <property type="entry name" value="CAP_sf"/>
</dbReference>
<organism evidence="1 2">
    <name type="scientific">Gonium pectorale</name>
    <name type="common">Green alga</name>
    <dbReference type="NCBI Taxonomy" id="33097"/>
    <lineage>
        <taxon>Eukaryota</taxon>
        <taxon>Viridiplantae</taxon>
        <taxon>Chlorophyta</taxon>
        <taxon>core chlorophytes</taxon>
        <taxon>Chlorophyceae</taxon>
        <taxon>CS clade</taxon>
        <taxon>Chlamydomonadales</taxon>
        <taxon>Volvocaceae</taxon>
        <taxon>Gonium</taxon>
    </lineage>
</organism>
<evidence type="ECO:0000313" key="1">
    <source>
        <dbReference type="EMBL" id="KXZ54138.1"/>
    </source>
</evidence>
<gene>
    <name evidence="1" type="ORF">GPECTOR_5g238</name>
</gene>
<name>A0A150GWT5_GONPE</name>